<keyword evidence="4" id="KW-1185">Reference proteome</keyword>
<organism evidence="3 4">
    <name type="scientific">Kordia algicida OT-1</name>
    <dbReference type="NCBI Taxonomy" id="391587"/>
    <lineage>
        <taxon>Bacteria</taxon>
        <taxon>Pseudomonadati</taxon>
        <taxon>Bacteroidota</taxon>
        <taxon>Flavobacteriia</taxon>
        <taxon>Flavobacteriales</taxon>
        <taxon>Flavobacteriaceae</taxon>
        <taxon>Kordia</taxon>
    </lineage>
</organism>
<comment type="caution">
    <text evidence="3">The sequence shown here is derived from an EMBL/GenBank/DDBJ whole genome shotgun (WGS) entry which is preliminary data.</text>
</comment>
<evidence type="ECO:0000259" key="2">
    <source>
        <dbReference type="SMART" id="SM00867"/>
    </source>
</evidence>
<evidence type="ECO:0000256" key="1">
    <source>
        <dbReference type="SAM" id="SignalP"/>
    </source>
</evidence>
<dbReference type="Gene3D" id="2.40.128.110">
    <property type="entry name" value="Lipid/polyisoprenoid-binding, YceI-like"/>
    <property type="match status" value="1"/>
</dbReference>
<evidence type="ECO:0000313" key="4">
    <source>
        <dbReference type="Proteomes" id="UP000002945"/>
    </source>
</evidence>
<feature type="signal peptide" evidence="1">
    <location>
        <begin position="1"/>
        <end position="20"/>
    </location>
</feature>
<name>A9DRA8_9FLAO</name>
<accession>A9DRA8</accession>
<dbReference type="EMBL" id="ABIB01000003">
    <property type="protein sequence ID" value="EDP96766.1"/>
    <property type="molecule type" value="Genomic_DNA"/>
</dbReference>
<dbReference type="HOGENOM" id="CLU_071003_2_2_10"/>
<reference evidence="3 4" key="1">
    <citation type="journal article" date="2011" name="J. Bacteriol.">
        <title>Genome sequence of the algicidal bacterium Kordia algicida OT-1.</title>
        <authorList>
            <person name="Lee H.S."/>
            <person name="Kang S.G."/>
            <person name="Kwon K.K."/>
            <person name="Lee J.H."/>
            <person name="Kim S.J."/>
        </authorList>
    </citation>
    <scope>NUCLEOTIDE SEQUENCE [LARGE SCALE GENOMIC DNA]</scope>
    <source>
        <strain evidence="3 4">OT-1</strain>
    </source>
</reference>
<feature type="chain" id="PRO_5002737740" evidence="1">
    <location>
        <begin position="21"/>
        <end position="186"/>
    </location>
</feature>
<dbReference type="InterPro" id="IPR007372">
    <property type="entry name" value="Lipid/polyisoprenoid-bd_YceI"/>
</dbReference>
<dbReference type="Pfam" id="PF04264">
    <property type="entry name" value="YceI"/>
    <property type="match status" value="1"/>
</dbReference>
<dbReference type="Proteomes" id="UP000002945">
    <property type="component" value="Unassembled WGS sequence"/>
</dbReference>
<feature type="domain" description="Lipid/polyisoprenoid-binding YceI-like" evidence="2">
    <location>
        <begin position="34"/>
        <end position="185"/>
    </location>
</feature>
<dbReference type="PANTHER" id="PTHR34406:SF1">
    <property type="entry name" value="PROTEIN YCEI"/>
    <property type="match status" value="1"/>
</dbReference>
<dbReference type="SMART" id="SM00867">
    <property type="entry name" value="YceI"/>
    <property type="match status" value="1"/>
</dbReference>
<dbReference type="InterPro" id="IPR036761">
    <property type="entry name" value="TTHA0802/YceI-like_sf"/>
</dbReference>
<dbReference type="SUPFAM" id="SSF101874">
    <property type="entry name" value="YceI-like"/>
    <property type="match status" value="1"/>
</dbReference>
<dbReference type="eggNOG" id="COG2353">
    <property type="taxonomic scope" value="Bacteria"/>
</dbReference>
<evidence type="ECO:0000313" key="3">
    <source>
        <dbReference type="EMBL" id="EDP96766.1"/>
    </source>
</evidence>
<sequence length="186" mass="20967">MNKLILLLSILAISISTVNAQEKLPIDISKSTIKWSCDYSFYFNGHYGIVTFQKGHFTKTNGKITGGTFTIDLNTITTQDMEEEGNKNLTAHLKDPDFFDVKKFPTATLEMKNVSYLETNKIRVEADLTIKGITKDVKFDATLNFDTKTMKTRFKIDRTRWGINYNSAVKDSAISDAIGFEVTIGI</sequence>
<gene>
    <name evidence="3" type="ORF">KAOT1_16423</name>
</gene>
<keyword evidence="1" id="KW-0732">Signal</keyword>
<dbReference type="OrthoDB" id="951410at2"/>
<dbReference type="PANTHER" id="PTHR34406">
    <property type="entry name" value="PROTEIN YCEI"/>
    <property type="match status" value="1"/>
</dbReference>
<protein>
    <submittedName>
        <fullName evidence="3">YCE I like family protein</fullName>
    </submittedName>
</protein>
<dbReference type="AlphaFoldDB" id="A9DRA8"/>
<proteinExistence type="predicted"/>
<dbReference type="STRING" id="391587.KAOT1_16423"/>
<dbReference type="RefSeq" id="WP_007095820.1">
    <property type="nucleotide sequence ID" value="NZ_CP142125.1"/>
</dbReference>